<protein>
    <submittedName>
        <fullName evidence="1">Meiosis regulator and mRNA stability factor 1 protein</fullName>
    </submittedName>
</protein>
<proteinExistence type="predicted"/>
<reference evidence="2" key="1">
    <citation type="journal article" date="2022" name="Nat. Commun.">
        <title>Chromosome evolution and the genetic basis of agronomically important traits in greater yam.</title>
        <authorList>
            <person name="Bredeson J.V."/>
            <person name="Lyons J.B."/>
            <person name="Oniyinde I.O."/>
            <person name="Okereke N.R."/>
            <person name="Kolade O."/>
            <person name="Nnabue I."/>
            <person name="Nwadili C.O."/>
            <person name="Hribova E."/>
            <person name="Parker M."/>
            <person name="Nwogha J."/>
            <person name="Shu S."/>
            <person name="Carlson J."/>
            <person name="Kariba R."/>
            <person name="Muthemba S."/>
            <person name="Knop K."/>
            <person name="Barton G.J."/>
            <person name="Sherwood A.V."/>
            <person name="Lopez-Montes A."/>
            <person name="Asiedu R."/>
            <person name="Jamnadass R."/>
            <person name="Muchugi A."/>
            <person name="Goodstein D."/>
            <person name="Egesi C.N."/>
            <person name="Featherston J."/>
            <person name="Asfaw A."/>
            <person name="Simpson G.G."/>
            <person name="Dolezel J."/>
            <person name="Hendre P.S."/>
            <person name="Van Deynze A."/>
            <person name="Kumar P.L."/>
            <person name="Obidiegwu J.E."/>
            <person name="Bhattacharjee R."/>
            <person name="Rokhsar D.S."/>
        </authorList>
    </citation>
    <scope>NUCLEOTIDE SEQUENCE [LARGE SCALE GENOMIC DNA]</scope>
    <source>
        <strain evidence="2">cv. TDa95/00328</strain>
    </source>
</reference>
<sequence length="987" mass="109692">MQTLALRAPLTRLHSLRPKLLSFYSASADDPLHRRRPESYHSSSLRRQHEEESRSVRVTVWWDFENCSIPNGVNVFRVAQRITSALRSNGIKGPVTINAFGDVAQLSRTTQEALTSTGVCLTHVPHSGKNSSDRFFMADLIYWVSQNPPPMHFFLISGDRDFANILHRLRMSNYNILLASSDCASSVLWSSATIMWPWNGLVRGEDVVVKHFNHPPDGFYGSWYGHYKGVLDDPFENMDQTTISQPKESMEQIAETKPRPIPKALVNGISRILNSYPEGITLSELRAELMRNNLNMEKDFFGYKKFSHLLSSLTNILRFKPHPSGEGQPLVVSTRKKLVEPVEPTPKPVMEKMISNEDKEQTSTKSIKQPSPATGPIISPSSKSKETDVATSAASISTRKDVTDHQSASIDADANLRETSSGIAATNTLSSQQKPDTAGEGLFRKFWRALTGNKAVQSSEECAVVLDSDKKEEASPKMESSKQRGGSSGKAHLEDKKIHTKNGPSHSVVNSQSSNVNKSPSTDKLSRQPENCIDTPNINSSYVNGVARWWKFLLYGSQSPDDSSVSIDMSAKEHDSGTPGKLVEGLAQASCRLEAHDIFSKSHFWNSLELFLHDSKGTDLILKSRTREELVHGLQKESPSFLKGLEENHLHYLVDLLVSEKKWVEENSFQTFPFRLVMPARDSVPSNSQSPNGLSSFFTNGASLSKPEKGHNFAKNKTRSREEILCDCHKLLVELLKENPDGFNMCVFKPAFIQKCGYILDHQMLGYPKLASLLNIMPGVRLESSFILPAGKFCLDSGGKKLAADETICHSPEVDRGETVDLNSKGPSSGDESAWEELGPVTETGDKVSFSEASLSDEDFTDSEDDDVSRFTESESQHKTGEEESSALLQVLDSWYSSKEREKDQMKTADGLVDCSENNAQNSSNQKASNFSKLKTKHHRTYSFVSDSVDEKEKLVDSILESLKKGGPSKICCTSADKPDQKPRWVP</sequence>
<keyword evidence="2" id="KW-1185">Reference proteome</keyword>
<accession>A0ACB7VZN6</accession>
<organism evidence="1 2">
    <name type="scientific">Dioscorea alata</name>
    <name type="common">Purple yam</name>
    <dbReference type="NCBI Taxonomy" id="55571"/>
    <lineage>
        <taxon>Eukaryota</taxon>
        <taxon>Viridiplantae</taxon>
        <taxon>Streptophyta</taxon>
        <taxon>Embryophyta</taxon>
        <taxon>Tracheophyta</taxon>
        <taxon>Spermatophyta</taxon>
        <taxon>Magnoliopsida</taxon>
        <taxon>Liliopsida</taxon>
        <taxon>Dioscoreales</taxon>
        <taxon>Dioscoreaceae</taxon>
        <taxon>Dioscorea</taxon>
    </lineage>
</organism>
<comment type="caution">
    <text evidence="1">The sequence shown here is derived from an EMBL/GenBank/DDBJ whole genome shotgun (WGS) entry which is preliminary data.</text>
</comment>
<evidence type="ECO:0000313" key="1">
    <source>
        <dbReference type="EMBL" id="KAH7680823.1"/>
    </source>
</evidence>
<evidence type="ECO:0000313" key="2">
    <source>
        <dbReference type="Proteomes" id="UP000827976"/>
    </source>
</evidence>
<gene>
    <name evidence="1" type="ORF">IHE45_05G018600</name>
</gene>
<dbReference type="Proteomes" id="UP000827976">
    <property type="component" value="Chromosome 5"/>
</dbReference>
<name>A0ACB7VZN6_DIOAL</name>
<dbReference type="EMBL" id="CM037015">
    <property type="protein sequence ID" value="KAH7680823.1"/>
    <property type="molecule type" value="Genomic_DNA"/>
</dbReference>